<dbReference type="InterPro" id="IPR017970">
    <property type="entry name" value="Homeobox_CS"/>
</dbReference>
<dbReference type="RefSeq" id="XP_070546301.1">
    <property type="nucleotide sequence ID" value="XM_070690200.1"/>
</dbReference>
<keyword evidence="4 6" id="KW-0371">Homeobox</keyword>
<evidence type="ECO:0000256" key="1">
    <source>
        <dbReference type="ARBA" id="ARBA00004123"/>
    </source>
</evidence>
<feature type="compositionally biased region" description="Polar residues" evidence="8">
    <location>
        <begin position="100"/>
        <end position="119"/>
    </location>
</feature>
<name>Q6T4Q9_PTYFL</name>
<feature type="region of interest" description="Disordered" evidence="8">
    <location>
        <begin position="211"/>
        <end position="231"/>
    </location>
</feature>
<dbReference type="PRINTS" id="PR00024">
    <property type="entry name" value="HOMEOBOX"/>
</dbReference>
<dbReference type="PANTHER" id="PTHR45874">
    <property type="entry name" value="HOMEOBOX PROTEIN ABDOMINAL-B"/>
    <property type="match status" value="1"/>
</dbReference>
<keyword evidence="3 6" id="KW-0238">DNA-binding</keyword>
<dbReference type="PROSITE" id="PS50071">
    <property type="entry name" value="HOMEOBOX_2"/>
    <property type="match status" value="1"/>
</dbReference>
<dbReference type="InterPro" id="IPR001356">
    <property type="entry name" value="HD"/>
</dbReference>
<feature type="compositionally biased region" description="Low complexity" evidence="8">
    <location>
        <begin position="121"/>
        <end position="139"/>
    </location>
</feature>
<keyword evidence="5 6" id="KW-0539">Nucleus</keyword>
<reference evidence="10" key="1">
    <citation type="journal article" date="2004" name="Mol. Phylogenet. Evol.">
        <title>Isolation of Hox and Parahox genes in the hemichordate Ptychodera flava and the evolution of deuterostome Hox genes.</title>
        <authorList>
            <person name="Peterson K.J."/>
        </authorList>
    </citation>
    <scope>NUCLEOTIDE SEQUENCE</scope>
</reference>
<proteinExistence type="evidence at transcript level"/>
<dbReference type="PROSITE" id="PS00027">
    <property type="entry name" value="HOMEOBOX_1"/>
    <property type="match status" value="1"/>
</dbReference>
<feature type="compositionally biased region" description="Basic and acidic residues" evidence="8">
    <location>
        <begin position="211"/>
        <end position="220"/>
    </location>
</feature>
<comment type="subcellular location">
    <subcellularLocation>
        <location evidence="1 6 7">Nucleus</location>
    </subcellularLocation>
</comment>
<dbReference type="GO" id="GO:0000981">
    <property type="term" value="F:DNA-binding transcription factor activity, RNA polymerase II-specific"/>
    <property type="evidence" value="ECO:0007669"/>
    <property type="project" value="InterPro"/>
</dbReference>
<dbReference type="GO" id="GO:0005634">
    <property type="term" value="C:nucleus"/>
    <property type="evidence" value="ECO:0007669"/>
    <property type="project" value="UniProtKB-SubCell"/>
</dbReference>
<feature type="domain" description="Homeobox" evidence="9">
    <location>
        <begin position="149"/>
        <end position="209"/>
    </location>
</feature>
<feature type="region of interest" description="Disordered" evidence="8">
    <location>
        <begin position="100"/>
        <end position="156"/>
    </location>
</feature>
<feature type="DNA-binding region" description="Homeobox" evidence="6">
    <location>
        <begin position="151"/>
        <end position="210"/>
    </location>
</feature>
<dbReference type="InterPro" id="IPR020479">
    <property type="entry name" value="HD_metazoa"/>
</dbReference>
<dbReference type="Gene3D" id="1.10.10.60">
    <property type="entry name" value="Homeodomain-like"/>
    <property type="match status" value="1"/>
</dbReference>
<dbReference type="InterPro" id="IPR009057">
    <property type="entry name" value="Homeodomain-like_sf"/>
</dbReference>
<evidence type="ECO:0000256" key="2">
    <source>
        <dbReference type="ARBA" id="ARBA00006317"/>
    </source>
</evidence>
<sequence length="231" mass="26391">MQYNSQTMAAPQGPLAPPTKPFHGLGAFYDGAGSNNSFNLPSSANYVGFMSGFPYHHSNNTTNLSGYPNDNSAWHVQNESSNVNTSSYFGNHSSILGSSPMVQSDFSRNYPVSQQAPPQDSTPKQPPTTETTPTTSSSSYVWIGGQQPTRNRKKRKPYTKYQTLELEKEFLYNMYLTRDRRTDISRALNLTERQVKIWFQNRRMKLKKMRLREENERKQQEQQQNAPHTLP</sequence>
<dbReference type="SUPFAM" id="SSF46689">
    <property type="entry name" value="Homeodomain-like"/>
    <property type="match status" value="1"/>
</dbReference>
<protein>
    <submittedName>
        <fullName evidence="10">Transcription factor Hox11/13a</fullName>
    </submittedName>
</protein>
<dbReference type="EMBL" id="AY436758">
    <property type="protein sequence ID" value="AAR07639.1"/>
    <property type="molecule type" value="mRNA"/>
</dbReference>
<comment type="similarity">
    <text evidence="2">Belongs to the Abd-B homeobox family.</text>
</comment>
<dbReference type="KEGG" id="pfll:139124069"/>
<dbReference type="Pfam" id="PF00046">
    <property type="entry name" value="Homeodomain"/>
    <property type="match status" value="1"/>
</dbReference>
<evidence type="ECO:0000256" key="3">
    <source>
        <dbReference type="ARBA" id="ARBA00023125"/>
    </source>
</evidence>
<evidence type="ECO:0000256" key="7">
    <source>
        <dbReference type="RuleBase" id="RU000682"/>
    </source>
</evidence>
<dbReference type="CDD" id="cd00086">
    <property type="entry name" value="homeodomain"/>
    <property type="match status" value="1"/>
</dbReference>
<dbReference type="AlphaFoldDB" id="Q6T4Q9"/>
<dbReference type="GeneID" id="139124069"/>
<evidence type="ECO:0000256" key="6">
    <source>
        <dbReference type="PROSITE-ProRule" id="PRU00108"/>
    </source>
</evidence>
<dbReference type="SMART" id="SM00389">
    <property type="entry name" value="HOX"/>
    <property type="match status" value="1"/>
</dbReference>
<organism evidence="10">
    <name type="scientific">Ptychodera flava</name>
    <name type="common">Acorn worm</name>
    <dbReference type="NCBI Taxonomy" id="63121"/>
    <lineage>
        <taxon>Eukaryota</taxon>
        <taxon>Metazoa</taxon>
        <taxon>Hemichordata</taxon>
        <taxon>Enteropneusta</taxon>
        <taxon>Ptychoderidae</taxon>
        <taxon>Ptychodera</taxon>
    </lineage>
</organism>
<evidence type="ECO:0000256" key="4">
    <source>
        <dbReference type="ARBA" id="ARBA00023155"/>
    </source>
</evidence>
<evidence type="ECO:0000256" key="5">
    <source>
        <dbReference type="ARBA" id="ARBA00023242"/>
    </source>
</evidence>
<evidence type="ECO:0000259" key="9">
    <source>
        <dbReference type="PROSITE" id="PS50071"/>
    </source>
</evidence>
<evidence type="ECO:0000256" key="8">
    <source>
        <dbReference type="SAM" id="MobiDB-lite"/>
    </source>
</evidence>
<evidence type="ECO:0000313" key="10">
    <source>
        <dbReference type="EMBL" id="AAR07639.1"/>
    </source>
</evidence>
<dbReference type="InterPro" id="IPR046333">
    <property type="entry name" value="HXA10/ABDB-like"/>
</dbReference>
<dbReference type="GO" id="GO:0003677">
    <property type="term" value="F:DNA binding"/>
    <property type="evidence" value="ECO:0007669"/>
    <property type="project" value="UniProtKB-UniRule"/>
</dbReference>
<accession>Q6T4Q9</accession>